<dbReference type="Pfam" id="PF01593">
    <property type="entry name" value="Amino_oxidase"/>
    <property type="match status" value="1"/>
</dbReference>
<dbReference type="EMBL" id="JAACXV010010254">
    <property type="protein sequence ID" value="KAF7275484.1"/>
    <property type="molecule type" value="Genomic_DNA"/>
</dbReference>
<sequence length="415" mass="47398">MKIAVIGSGMAGLAAARIMQDAGHQVYVFEALQGKGMDSHSLDIEGGIIDSPLRVMNPSLWKQTLGLAKHVGIDMFQVNTYMSCNWLPQQQEQYHRENTTWLTTSRTRLGRFPIINDAQLARKYAPRLIKGWLQCSQAAKKFKKLPLEQQQQFTLAQFINTYQIDDYFWHGCMMPVLYTLCTCDAKTLGDWTAKPLIEFIQKMNRGESLLRMKGGTHGFVEALSRKLKFYSGAKVTQVECLTDSVIVHNVQGISVEVDKVIVATPTHVIDFLDEQQFSHELTLLRKFRFSQGELVIHTDENCMPQQKKHWSALSYLMDKQFNQQMFSVWLNAVEPTLRGKQDIFQSWNPTITLDPAKIIDRVKLTRAIVDIHTAQHSQQLKDMQQQANRQIYFCGSWFCDGLPVLESAVTSAIFV</sequence>
<dbReference type="GO" id="GO:0016491">
    <property type="term" value="F:oxidoreductase activity"/>
    <property type="evidence" value="ECO:0007669"/>
    <property type="project" value="InterPro"/>
</dbReference>
<feature type="domain" description="Amine oxidase" evidence="1">
    <location>
        <begin position="10"/>
        <end position="279"/>
    </location>
</feature>
<dbReference type="OrthoDB" id="5046242at2759"/>
<feature type="non-terminal residue" evidence="2">
    <location>
        <position position="415"/>
    </location>
</feature>
<evidence type="ECO:0000313" key="3">
    <source>
        <dbReference type="Proteomes" id="UP000625711"/>
    </source>
</evidence>
<organism evidence="2 3">
    <name type="scientific">Rhynchophorus ferrugineus</name>
    <name type="common">Red palm weevil</name>
    <name type="synonym">Curculio ferrugineus</name>
    <dbReference type="NCBI Taxonomy" id="354439"/>
    <lineage>
        <taxon>Eukaryota</taxon>
        <taxon>Metazoa</taxon>
        <taxon>Ecdysozoa</taxon>
        <taxon>Arthropoda</taxon>
        <taxon>Hexapoda</taxon>
        <taxon>Insecta</taxon>
        <taxon>Pterygota</taxon>
        <taxon>Neoptera</taxon>
        <taxon>Endopterygota</taxon>
        <taxon>Coleoptera</taxon>
        <taxon>Polyphaga</taxon>
        <taxon>Cucujiformia</taxon>
        <taxon>Curculionidae</taxon>
        <taxon>Dryophthorinae</taxon>
        <taxon>Rhynchophorus</taxon>
    </lineage>
</organism>
<name>A0A834I7M1_RHYFE</name>
<reference evidence="2" key="1">
    <citation type="submission" date="2020-08" db="EMBL/GenBank/DDBJ databases">
        <title>Genome sequencing and assembly of the red palm weevil Rhynchophorus ferrugineus.</title>
        <authorList>
            <person name="Dias G.B."/>
            <person name="Bergman C.M."/>
            <person name="Manee M."/>
        </authorList>
    </citation>
    <scope>NUCLEOTIDE SEQUENCE</scope>
    <source>
        <strain evidence="2">AA-2017</strain>
        <tissue evidence="2">Whole larva</tissue>
    </source>
</reference>
<gene>
    <name evidence="2" type="ORF">GWI33_011672</name>
</gene>
<dbReference type="Proteomes" id="UP000625711">
    <property type="component" value="Unassembled WGS sequence"/>
</dbReference>
<dbReference type="InterPro" id="IPR050464">
    <property type="entry name" value="Zeta_carotene_desat/Oxidored"/>
</dbReference>
<dbReference type="PANTHER" id="PTHR42923">
    <property type="entry name" value="PROTOPORPHYRINOGEN OXIDASE"/>
    <property type="match status" value="1"/>
</dbReference>
<dbReference type="Gene3D" id="3.50.50.60">
    <property type="entry name" value="FAD/NAD(P)-binding domain"/>
    <property type="match status" value="1"/>
</dbReference>
<dbReference type="SUPFAM" id="SSF51905">
    <property type="entry name" value="FAD/NAD(P)-binding domain"/>
    <property type="match status" value="1"/>
</dbReference>
<evidence type="ECO:0000259" key="1">
    <source>
        <dbReference type="Pfam" id="PF01593"/>
    </source>
</evidence>
<accession>A0A834I7M1</accession>
<evidence type="ECO:0000313" key="2">
    <source>
        <dbReference type="EMBL" id="KAF7275484.1"/>
    </source>
</evidence>
<dbReference type="InterPro" id="IPR002937">
    <property type="entry name" value="Amino_oxidase"/>
</dbReference>
<protein>
    <recommendedName>
        <fullName evidence="1">Amine oxidase domain-containing protein</fullName>
    </recommendedName>
</protein>
<proteinExistence type="predicted"/>
<dbReference type="AlphaFoldDB" id="A0A834I7M1"/>
<comment type="caution">
    <text evidence="2">The sequence shown here is derived from an EMBL/GenBank/DDBJ whole genome shotgun (WGS) entry which is preliminary data.</text>
</comment>
<dbReference type="InterPro" id="IPR036188">
    <property type="entry name" value="FAD/NAD-bd_sf"/>
</dbReference>
<dbReference type="PANTHER" id="PTHR42923:SF17">
    <property type="entry name" value="AMINE OXIDASE DOMAIN-CONTAINING PROTEIN"/>
    <property type="match status" value="1"/>
</dbReference>
<keyword evidence="3" id="KW-1185">Reference proteome</keyword>